<reference evidence="2" key="1">
    <citation type="submission" date="2020-08" db="EMBL/GenBank/DDBJ databases">
        <title>Lewinella bacteria from marine environments.</title>
        <authorList>
            <person name="Zhong Y."/>
        </authorList>
    </citation>
    <scope>NUCLEOTIDE SEQUENCE</scope>
    <source>
        <strain evidence="2">KCTC 42187</strain>
    </source>
</reference>
<evidence type="ECO:0000256" key="1">
    <source>
        <dbReference type="SAM" id="SignalP"/>
    </source>
</evidence>
<evidence type="ECO:0000313" key="2">
    <source>
        <dbReference type="EMBL" id="MBC6993508.1"/>
    </source>
</evidence>
<organism evidence="2 3">
    <name type="scientific">Neolewinella lacunae</name>
    <dbReference type="NCBI Taxonomy" id="1517758"/>
    <lineage>
        <taxon>Bacteria</taxon>
        <taxon>Pseudomonadati</taxon>
        <taxon>Bacteroidota</taxon>
        <taxon>Saprospiria</taxon>
        <taxon>Saprospirales</taxon>
        <taxon>Lewinellaceae</taxon>
        <taxon>Neolewinella</taxon>
    </lineage>
</organism>
<dbReference type="EMBL" id="JACSIT010000067">
    <property type="protein sequence ID" value="MBC6993508.1"/>
    <property type="molecule type" value="Genomic_DNA"/>
</dbReference>
<name>A0A923T825_9BACT</name>
<gene>
    <name evidence="2" type="ORF">H9S92_05010</name>
</gene>
<dbReference type="AlphaFoldDB" id="A0A923T825"/>
<evidence type="ECO:0000313" key="3">
    <source>
        <dbReference type="Proteomes" id="UP000650081"/>
    </source>
</evidence>
<keyword evidence="1" id="KW-0732">Signal</keyword>
<accession>A0A923T825</accession>
<feature type="signal peptide" evidence="1">
    <location>
        <begin position="1"/>
        <end position="20"/>
    </location>
</feature>
<dbReference type="RefSeq" id="WP_187465611.1">
    <property type="nucleotide sequence ID" value="NZ_JACSIT010000067.1"/>
</dbReference>
<dbReference type="PROSITE" id="PS51257">
    <property type="entry name" value="PROKAR_LIPOPROTEIN"/>
    <property type="match status" value="1"/>
</dbReference>
<protein>
    <submittedName>
        <fullName evidence="2">Uncharacterized protein</fullName>
    </submittedName>
</protein>
<comment type="caution">
    <text evidence="2">The sequence shown here is derived from an EMBL/GenBank/DDBJ whole genome shotgun (WGS) entry which is preliminary data.</text>
</comment>
<feature type="chain" id="PRO_5037733909" evidence="1">
    <location>
        <begin position="21"/>
        <end position="151"/>
    </location>
</feature>
<dbReference type="Proteomes" id="UP000650081">
    <property type="component" value="Unassembled WGS sequence"/>
</dbReference>
<sequence>MKSSHHLNALAFTIPLLLLACVKADKAPISAADMWGCHRAVTWDSLSVKEALTGEWKWEYIGCYWNYEDANYDEFAGLTIEFNADSTLEVRENGVLTQTSNWEVVIRDGDLFGIDVDPRVHQLYGRILLCNDRVKFDHSYIDGCDNFFKRR</sequence>
<keyword evidence="3" id="KW-1185">Reference proteome</keyword>
<proteinExistence type="predicted"/>